<dbReference type="STRING" id="538381.GCA_001696535_04013"/>
<name>A0A285TBL6_9HYPH</name>
<dbReference type="EMBL" id="OBML01000010">
    <property type="protein sequence ID" value="SOC19469.1"/>
    <property type="molecule type" value="Genomic_DNA"/>
</dbReference>
<accession>A0A285TBL6</accession>
<dbReference type="AlphaFoldDB" id="A0A285TBL6"/>
<organism evidence="1 2">
    <name type="scientific">Stappia indica</name>
    <dbReference type="NCBI Taxonomy" id="538381"/>
    <lineage>
        <taxon>Bacteria</taxon>
        <taxon>Pseudomonadati</taxon>
        <taxon>Pseudomonadota</taxon>
        <taxon>Alphaproteobacteria</taxon>
        <taxon>Hyphomicrobiales</taxon>
        <taxon>Stappiaceae</taxon>
        <taxon>Stappia</taxon>
    </lineage>
</organism>
<sequence>MNKQALVQLLAAAVADPRIAALMQESPEAAAQLAGISLTDDDKGAAQAINAPALQAVSDFSAKLNAVLDQQQQQTGSRGLDALAAILDQQQQQGGRAKL</sequence>
<keyword evidence="2" id="KW-1185">Reference proteome</keyword>
<dbReference type="Proteomes" id="UP000219331">
    <property type="component" value="Unassembled WGS sequence"/>
</dbReference>
<reference evidence="1 2" key="1">
    <citation type="submission" date="2017-08" db="EMBL/GenBank/DDBJ databases">
        <authorList>
            <person name="de Groot N.N."/>
        </authorList>
    </citation>
    <scope>NUCLEOTIDE SEQUENCE [LARGE SCALE GENOMIC DNA]</scope>
    <source>
        <strain evidence="1 2">USBA 352</strain>
    </source>
</reference>
<dbReference type="RefSeq" id="WP_176522129.1">
    <property type="nucleotide sequence ID" value="NZ_OBML01000010.1"/>
</dbReference>
<evidence type="ECO:0000313" key="1">
    <source>
        <dbReference type="EMBL" id="SOC19469.1"/>
    </source>
</evidence>
<proteinExistence type="predicted"/>
<evidence type="ECO:0000313" key="2">
    <source>
        <dbReference type="Proteomes" id="UP000219331"/>
    </source>
</evidence>
<gene>
    <name evidence="1" type="ORF">SAMN05421512_11041</name>
</gene>
<feature type="non-terminal residue" evidence="1">
    <location>
        <position position="99"/>
    </location>
</feature>
<protein>
    <submittedName>
        <fullName evidence="1">Uncharacterized protein</fullName>
    </submittedName>
</protein>